<proteinExistence type="predicted"/>
<dbReference type="AlphaFoldDB" id="A0A3B4V2U9"/>
<accession>A0A3B4V2U9</accession>
<feature type="compositionally biased region" description="Basic and acidic residues" evidence="1">
    <location>
        <begin position="63"/>
        <end position="75"/>
    </location>
</feature>
<evidence type="ECO:0000256" key="1">
    <source>
        <dbReference type="SAM" id="MobiDB-lite"/>
    </source>
</evidence>
<feature type="compositionally biased region" description="Basic residues" evidence="1">
    <location>
        <begin position="308"/>
        <end position="326"/>
    </location>
</feature>
<dbReference type="InterPro" id="IPR031526">
    <property type="entry name" value="DUF4698"/>
</dbReference>
<keyword evidence="3" id="KW-1185">Reference proteome</keyword>
<dbReference type="Proteomes" id="UP000261420">
    <property type="component" value="Unplaced"/>
</dbReference>
<evidence type="ECO:0000313" key="2">
    <source>
        <dbReference type="Ensembl" id="ENSSDUP00000024435.1"/>
    </source>
</evidence>
<dbReference type="STRING" id="41447.ENSSDUP00000024435"/>
<feature type="region of interest" description="Disordered" evidence="1">
    <location>
        <begin position="1"/>
        <end position="120"/>
    </location>
</feature>
<evidence type="ECO:0000313" key="3">
    <source>
        <dbReference type="Proteomes" id="UP000261420"/>
    </source>
</evidence>
<dbReference type="Pfam" id="PF15769">
    <property type="entry name" value="DUF4698"/>
    <property type="match status" value="2"/>
</dbReference>
<organism evidence="2 3">
    <name type="scientific">Seriola dumerili</name>
    <name type="common">Greater amberjack</name>
    <name type="synonym">Caranx dumerili</name>
    <dbReference type="NCBI Taxonomy" id="41447"/>
    <lineage>
        <taxon>Eukaryota</taxon>
        <taxon>Metazoa</taxon>
        <taxon>Chordata</taxon>
        <taxon>Craniata</taxon>
        <taxon>Vertebrata</taxon>
        <taxon>Euteleostomi</taxon>
        <taxon>Actinopterygii</taxon>
        <taxon>Neopterygii</taxon>
        <taxon>Teleostei</taxon>
        <taxon>Neoteleostei</taxon>
        <taxon>Acanthomorphata</taxon>
        <taxon>Carangaria</taxon>
        <taxon>Carangiformes</taxon>
        <taxon>Carangidae</taxon>
        <taxon>Seriola</taxon>
    </lineage>
</organism>
<dbReference type="PANTHER" id="PTHR34754:SF1">
    <property type="entry name" value="COILED-COIL DOMAIN-CONTAINING PROTEIN 60"/>
    <property type="match status" value="1"/>
</dbReference>
<feature type="compositionally biased region" description="Polar residues" evidence="1">
    <location>
        <begin position="102"/>
        <end position="119"/>
    </location>
</feature>
<dbReference type="Ensembl" id="ENSSDUT00000024894.1">
    <property type="protein sequence ID" value="ENSSDUP00000024435.1"/>
    <property type="gene ID" value="ENSSDUG00000017756.1"/>
</dbReference>
<reference evidence="2" key="1">
    <citation type="submission" date="2025-08" db="UniProtKB">
        <authorList>
            <consortium name="Ensembl"/>
        </authorList>
    </citation>
    <scope>IDENTIFICATION</scope>
</reference>
<feature type="region of interest" description="Disordered" evidence="1">
    <location>
        <begin position="466"/>
        <end position="486"/>
    </location>
</feature>
<dbReference type="PANTHER" id="PTHR34754">
    <property type="entry name" value="COILED-COIL DOMAIN-CONTAINING PROTEIN 60"/>
    <property type="match status" value="1"/>
</dbReference>
<feature type="compositionally biased region" description="Low complexity" evidence="1">
    <location>
        <begin position="327"/>
        <end position="346"/>
    </location>
</feature>
<feature type="compositionally biased region" description="Acidic residues" evidence="1">
    <location>
        <begin position="350"/>
        <end position="359"/>
    </location>
</feature>
<feature type="region of interest" description="Disordered" evidence="1">
    <location>
        <begin position="304"/>
        <end position="369"/>
    </location>
</feature>
<sequence length="606" mass="67966">MINRNTSLDPRRSGSANPVSVCGHKPRGRPKREEPDSWENHDRGKLHLFRLSGREAPGGSSEAPRRPSHDLEKKAVILIMGQQNLGKATTDDPPKRPGDQAIYSNLPDSTGVSKSSPVFRTQAGKREDIISLRKHLVHARRLASAVKSGQSYFHLLQKEEQEEWEREERWRMRREEQRRTEPRPPRFSSDSDSDSEGWPVPAGASCSGGNEGRPRRKKSQSARPFTPIHHSLACPLLSEVPREVIYHQLCCLNWLLEALTLDCSGRVGPLTACWDHKDPGRGSATMKTLKKERAIENKWEQFVSTKPCRTHPRRPRSSSARLRARQKSSSLSTLTLTTTGGSLASLVPGTEEDTEDAGAAEEAGRPPSECFRTPTHVCQRFKECQSPQSSSVAASCSAKPPSAISHVISSKTSMLRRLRAAFDKRAEETAQSYIDILELKARERLDSGLQRCGALCHMTESHHAPHHVTCKSQETEAPNSNNKNKHSNNMWLSTLLSSLPVEVCEERAVGRVLQKLRGFAEQQTIRVRPHVFLRVLGGLEPWELCLPELCVAIQIAMQHVVQMPREEYDVWLRSRVTLPPQCHRAAHTPDSIHPSIQSFENMFTPV</sequence>
<evidence type="ECO:0008006" key="4">
    <source>
        <dbReference type="Google" id="ProtNLM"/>
    </source>
</evidence>
<feature type="compositionally biased region" description="Basic and acidic residues" evidence="1">
    <location>
        <begin position="89"/>
        <end position="98"/>
    </location>
</feature>
<name>A0A3B4V2U9_SERDU</name>
<feature type="compositionally biased region" description="Polar residues" evidence="1">
    <location>
        <begin position="1"/>
        <end position="18"/>
    </location>
</feature>
<feature type="compositionally biased region" description="Basic and acidic residues" evidence="1">
    <location>
        <begin position="173"/>
        <end position="184"/>
    </location>
</feature>
<feature type="compositionally biased region" description="Basic and acidic residues" evidence="1">
    <location>
        <begin position="31"/>
        <end position="45"/>
    </location>
</feature>
<feature type="region of interest" description="Disordered" evidence="1">
    <location>
        <begin position="173"/>
        <end position="224"/>
    </location>
</feature>
<protein>
    <recommendedName>
        <fullName evidence="4">Coiled-coil domain containing 60</fullName>
    </recommendedName>
</protein>
<dbReference type="GeneTree" id="ENSGT00390000015428"/>
<reference evidence="2" key="2">
    <citation type="submission" date="2025-09" db="UniProtKB">
        <authorList>
            <consortium name="Ensembl"/>
        </authorList>
    </citation>
    <scope>IDENTIFICATION</scope>
</reference>